<dbReference type="Proteomes" id="UP000324800">
    <property type="component" value="Unassembled WGS sequence"/>
</dbReference>
<gene>
    <name evidence="1" type="ORF">EZS28_015647</name>
</gene>
<name>A0A5J4W1Q9_9EUKA</name>
<proteinExistence type="predicted"/>
<dbReference type="AlphaFoldDB" id="A0A5J4W1Q9"/>
<sequence>MPPESIASSVNPSPTHSPSFLTPIVLTCRILHHIIRHNVLSVQFAFDHHVVEAMIMLLSGAETGIRTSPSSILYINMSMFSIIITVTNINEKIEKFCKNVVYYDEKGYNTARRKRDVSTAVNALAGLACLAGNQKNHSDILKYEAINIVQHAVLEPADNIMQTGSCPFQVYLSPGPSFHQTFEFSFPLNEGYSYDCLQEYNYDLTLSEDLTVAEQPEFELELDELLYL</sequence>
<reference evidence="1 2" key="1">
    <citation type="submission" date="2019-03" db="EMBL/GenBank/DDBJ databases">
        <title>Single cell metagenomics reveals metabolic interactions within the superorganism composed of flagellate Streblomastix strix and complex community of Bacteroidetes bacteria on its surface.</title>
        <authorList>
            <person name="Treitli S.C."/>
            <person name="Kolisko M."/>
            <person name="Husnik F."/>
            <person name="Keeling P."/>
            <person name="Hampl V."/>
        </authorList>
    </citation>
    <scope>NUCLEOTIDE SEQUENCE [LARGE SCALE GENOMIC DNA]</scope>
    <source>
        <strain evidence="1">ST1C</strain>
    </source>
</reference>
<organism evidence="1 2">
    <name type="scientific">Streblomastix strix</name>
    <dbReference type="NCBI Taxonomy" id="222440"/>
    <lineage>
        <taxon>Eukaryota</taxon>
        <taxon>Metamonada</taxon>
        <taxon>Preaxostyla</taxon>
        <taxon>Oxymonadida</taxon>
        <taxon>Streblomastigidae</taxon>
        <taxon>Streblomastix</taxon>
    </lineage>
</organism>
<accession>A0A5J4W1Q9</accession>
<comment type="caution">
    <text evidence="1">The sequence shown here is derived from an EMBL/GenBank/DDBJ whole genome shotgun (WGS) entry which is preliminary data.</text>
</comment>
<evidence type="ECO:0000313" key="2">
    <source>
        <dbReference type="Proteomes" id="UP000324800"/>
    </source>
</evidence>
<evidence type="ECO:0000313" key="1">
    <source>
        <dbReference type="EMBL" id="KAA6388827.1"/>
    </source>
</evidence>
<protein>
    <submittedName>
        <fullName evidence="1">Uncharacterized protein</fullName>
    </submittedName>
</protein>
<dbReference type="EMBL" id="SNRW01003833">
    <property type="protein sequence ID" value="KAA6388827.1"/>
    <property type="molecule type" value="Genomic_DNA"/>
</dbReference>